<accession>A0A9P6UR22</accession>
<dbReference type="InterPro" id="IPR050213">
    <property type="entry name" value="GST_superfamily"/>
</dbReference>
<reference evidence="3" key="1">
    <citation type="journal article" date="2020" name="Fungal Divers.">
        <title>Resolving the Mortierellaceae phylogeny through synthesis of multi-gene phylogenetics and phylogenomics.</title>
        <authorList>
            <person name="Vandepol N."/>
            <person name="Liber J."/>
            <person name="Desiro A."/>
            <person name="Na H."/>
            <person name="Kennedy M."/>
            <person name="Barry K."/>
            <person name="Grigoriev I.V."/>
            <person name="Miller A.N."/>
            <person name="O'Donnell K."/>
            <person name="Stajich J.E."/>
            <person name="Bonito G."/>
        </authorList>
    </citation>
    <scope>NUCLEOTIDE SEQUENCE</scope>
    <source>
        <strain evidence="3">REB-010B</strain>
    </source>
</reference>
<gene>
    <name evidence="3" type="primary">GSTS1_4</name>
    <name evidence="3" type="ORF">BGZ99_007195</name>
</gene>
<dbReference type="AlphaFoldDB" id="A0A9P6UR22"/>
<dbReference type="Gene3D" id="3.40.30.10">
    <property type="entry name" value="Glutaredoxin"/>
    <property type="match status" value="1"/>
</dbReference>
<dbReference type="PANTHER" id="PTHR11571">
    <property type="entry name" value="GLUTATHIONE S-TRANSFERASE"/>
    <property type="match status" value="1"/>
</dbReference>
<protein>
    <submittedName>
        <fullName evidence="3">Glutathione S-transferase S1</fullName>
    </submittedName>
</protein>
<dbReference type="GO" id="GO:0006749">
    <property type="term" value="P:glutathione metabolic process"/>
    <property type="evidence" value="ECO:0007669"/>
    <property type="project" value="TreeGrafter"/>
</dbReference>
<dbReference type="PROSITE" id="PS50405">
    <property type="entry name" value="GST_CTER"/>
    <property type="match status" value="1"/>
</dbReference>
<dbReference type="Proteomes" id="UP000738325">
    <property type="component" value="Unassembled WGS sequence"/>
</dbReference>
<dbReference type="InterPro" id="IPR036282">
    <property type="entry name" value="Glutathione-S-Trfase_C_sf"/>
</dbReference>
<feature type="domain" description="GST N-terminal" evidence="1">
    <location>
        <begin position="23"/>
        <end position="103"/>
    </location>
</feature>
<dbReference type="InterPro" id="IPR036249">
    <property type="entry name" value="Thioredoxin-like_sf"/>
</dbReference>
<dbReference type="EMBL" id="JAAAIP010000509">
    <property type="protein sequence ID" value="KAG0315867.1"/>
    <property type="molecule type" value="Genomic_DNA"/>
</dbReference>
<evidence type="ECO:0000259" key="2">
    <source>
        <dbReference type="PROSITE" id="PS50405"/>
    </source>
</evidence>
<dbReference type="PROSITE" id="PS50404">
    <property type="entry name" value="GST_NTER"/>
    <property type="match status" value="1"/>
</dbReference>
<feature type="domain" description="GST C-terminal" evidence="2">
    <location>
        <begin position="89"/>
        <end position="241"/>
    </location>
</feature>
<dbReference type="InterPro" id="IPR004045">
    <property type="entry name" value="Glutathione_S-Trfase_N"/>
</dbReference>
<name>A0A9P6UR22_9FUNG</name>
<dbReference type="InterPro" id="IPR010987">
    <property type="entry name" value="Glutathione-S-Trfase_C-like"/>
</dbReference>
<dbReference type="PANTHER" id="PTHR11571:SF150">
    <property type="entry name" value="GLUTATHIONE S-TRANSFERASE"/>
    <property type="match status" value="1"/>
</dbReference>
<keyword evidence="4" id="KW-1185">Reference proteome</keyword>
<organism evidence="3 4">
    <name type="scientific">Dissophora globulifera</name>
    <dbReference type="NCBI Taxonomy" id="979702"/>
    <lineage>
        <taxon>Eukaryota</taxon>
        <taxon>Fungi</taxon>
        <taxon>Fungi incertae sedis</taxon>
        <taxon>Mucoromycota</taxon>
        <taxon>Mortierellomycotina</taxon>
        <taxon>Mortierellomycetes</taxon>
        <taxon>Mortierellales</taxon>
        <taxon>Mortierellaceae</taxon>
        <taxon>Dissophora</taxon>
    </lineage>
</organism>
<evidence type="ECO:0000259" key="1">
    <source>
        <dbReference type="PROSITE" id="PS50404"/>
    </source>
</evidence>
<proteinExistence type="predicted"/>
<dbReference type="Gene3D" id="1.20.1050.10">
    <property type="match status" value="1"/>
</dbReference>
<dbReference type="GO" id="GO:0004364">
    <property type="term" value="F:glutathione transferase activity"/>
    <property type="evidence" value="ECO:0007669"/>
    <property type="project" value="TreeGrafter"/>
</dbReference>
<dbReference type="OrthoDB" id="414243at2759"/>
<dbReference type="SUPFAM" id="SSF52833">
    <property type="entry name" value="Thioredoxin-like"/>
    <property type="match status" value="1"/>
</dbReference>
<comment type="caution">
    <text evidence="3">The sequence shown here is derived from an EMBL/GenBank/DDBJ whole genome shotgun (WGS) entry which is preliminary data.</text>
</comment>
<dbReference type="SUPFAM" id="SSF47616">
    <property type="entry name" value="GST C-terminal domain-like"/>
    <property type="match status" value="1"/>
</dbReference>
<evidence type="ECO:0000313" key="3">
    <source>
        <dbReference type="EMBL" id="KAG0315867.1"/>
    </source>
</evidence>
<dbReference type="Pfam" id="PF14497">
    <property type="entry name" value="GST_C_3"/>
    <property type="match status" value="1"/>
</dbReference>
<evidence type="ECO:0000313" key="4">
    <source>
        <dbReference type="Proteomes" id="UP000738325"/>
    </source>
</evidence>
<sequence>MVHHYFDSAQAATFSEVCLKKDSTFEVTYHGFHGAGAVVRHILAASDVKFSNYVPEDWAKEKDESPFGVMPLLKETSSDGKVVHIAEADAIERYLCKKFDLYGSNDFEENLIHTFASNTQAAWMVYLHTYCVPKPPTVKPEIKAAIRETIVSTIFTPWVKNHEKHLVDAGSNGHYVGNKATLADYRTHNLISLVQGFSGEDLISASKTPALWKVKTTIDEIPGVIAWKESEDFKAFAQSNFAILDY</sequence>
<dbReference type="InterPro" id="IPR004046">
    <property type="entry name" value="GST_C"/>
</dbReference>